<accession>A0ABP4CIP3</accession>
<comment type="similarity">
    <text evidence="1">Belongs to the short-chain dehydrogenases/reductases (SDR) family.</text>
</comment>
<dbReference type="Pfam" id="PF13561">
    <property type="entry name" value="adh_short_C2"/>
    <property type="match status" value="1"/>
</dbReference>
<dbReference type="PANTHER" id="PTHR43639">
    <property type="entry name" value="OXIDOREDUCTASE, SHORT-CHAIN DEHYDROGENASE/REDUCTASE FAMILY (AFU_ORTHOLOGUE AFUA_5G02870)"/>
    <property type="match status" value="1"/>
</dbReference>
<name>A0ABP4CIP3_9ACTN</name>
<sequence>MTALTGRVALVTGGSRGIGRAIALRLAGDGADVALTYAAAADRAHGVVAEIEAGGRRGLAIQADLTGTGAAAEAVAATVARFGRLDILVNNAGVFHGGAPEEASIEAIDETLNLHVRAVFLAVRAAIPHLGEGGRIISIGSSFAERVPYPGVSLYSMSKSALIGLTRGLARDLGPRGVTANLVHPGSTDTEMNPADGEDADLERSFTALGRYNSPEDVAHTVAHLAGPGGRNITGASIAVDAGVTA</sequence>
<dbReference type="InterPro" id="IPR036291">
    <property type="entry name" value="NAD(P)-bd_dom_sf"/>
</dbReference>
<comment type="caution">
    <text evidence="3">The sequence shown here is derived from an EMBL/GenBank/DDBJ whole genome shotgun (WGS) entry which is preliminary data.</text>
</comment>
<evidence type="ECO:0000313" key="3">
    <source>
        <dbReference type="EMBL" id="GAA0970477.1"/>
    </source>
</evidence>
<evidence type="ECO:0000256" key="1">
    <source>
        <dbReference type="ARBA" id="ARBA00006484"/>
    </source>
</evidence>
<gene>
    <name evidence="3" type="ORF">GCM10009550_78250</name>
</gene>
<dbReference type="Proteomes" id="UP001500665">
    <property type="component" value="Unassembled WGS sequence"/>
</dbReference>
<dbReference type="PROSITE" id="PS00061">
    <property type="entry name" value="ADH_SHORT"/>
    <property type="match status" value="1"/>
</dbReference>
<dbReference type="RefSeq" id="WP_344247925.1">
    <property type="nucleotide sequence ID" value="NZ_BAAAHH010000076.1"/>
</dbReference>
<keyword evidence="2" id="KW-0560">Oxidoreductase</keyword>
<dbReference type="Gene3D" id="3.40.50.720">
    <property type="entry name" value="NAD(P)-binding Rossmann-like Domain"/>
    <property type="match status" value="1"/>
</dbReference>
<dbReference type="SUPFAM" id="SSF51735">
    <property type="entry name" value="NAD(P)-binding Rossmann-fold domains"/>
    <property type="match status" value="1"/>
</dbReference>
<dbReference type="InterPro" id="IPR020904">
    <property type="entry name" value="Sc_DH/Rdtase_CS"/>
</dbReference>
<protein>
    <submittedName>
        <fullName evidence="3">3-oxoacyl-ACP reductase FabG</fullName>
    </submittedName>
</protein>
<organism evidence="3 4">
    <name type="scientific">Actinocorallia libanotica</name>
    <dbReference type="NCBI Taxonomy" id="46162"/>
    <lineage>
        <taxon>Bacteria</taxon>
        <taxon>Bacillati</taxon>
        <taxon>Actinomycetota</taxon>
        <taxon>Actinomycetes</taxon>
        <taxon>Streptosporangiales</taxon>
        <taxon>Thermomonosporaceae</taxon>
        <taxon>Actinocorallia</taxon>
    </lineage>
</organism>
<keyword evidence="4" id="KW-1185">Reference proteome</keyword>
<dbReference type="InterPro" id="IPR002347">
    <property type="entry name" value="SDR_fam"/>
</dbReference>
<dbReference type="PANTHER" id="PTHR43639:SF1">
    <property type="entry name" value="SHORT-CHAIN DEHYDROGENASE_REDUCTASE FAMILY PROTEIN"/>
    <property type="match status" value="1"/>
</dbReference>
<dbReference type="EMBL" id="BAAAHH010000076">
    <property type="protein sequence ID" value="GAA0970477.1"/>
    <property type="molecule type" value="Genomic_DNA"/>
</dbReference>
<proteinExistence type="inferred from homology"/>
<dbReference type="PRINTS" id="PR00080">
    <property type="entry name" value="SDRFAMILY"/>
</dbReference>
<reference evidence="4" key="1">
    <citation type="journal article" date="2019" name="Int. J. Syst. Evol. Microbiol.">
        <title>The Global Catalogue of Microorganisms (GCM) 10K type strain sequencing project: providing services to taxonomists for standard genome sequencing and annotation.</title>
        <authorList>
            <consortium name="The Broad Institute Genomics Platform"/>
            <consortium name="The Broad Institute Genome Sequencing Center for Infectious Disease"/>
            <person name="Wu L."/>
            <person name="Ma J."/>
        </authorList>
    </citation>
    <scope>NUCLEOTIDE SEQUENCE [LARGE SCALE GENOMIC DNA]</scope>
    <source>
        <strain evidence="4">JCM 10696</strain>
    </source>
</reference>
<evidence type="ECO:0000313" key="4">
    <source>
        <dbReference type="Proteomes" id="UP001500665"/>
    </source>
</evidence>
<dbReference type="PRINTS" id="PR00081">
    <property type="entry name" value="GDHRDH"/>
</dbReference>
<evidence type="ECO:0000256" key="2">
    <source>
        <dbReference type="ARBA" id="ARBA00023002"/>
    </source>
</evidence>